<evidence type="ECO:0000313" key="16">
    <source>
        <dbReference type="EMBL" id="SDO79409.1"/>
    </source>
</evidence>
<feature type="domain" description="PDZ" evidence="15">
    <location>
        <begin position="271"/>
        <end position="342"/>
    </location>
</feature>
<dbReference type="EMBL" id="FNJC01000002">
    <property type="protein sequence ID" value="SDO79409.1"/>
    <property type="molecule type" value="Genomic_DNA"/>
</dbReference>
<keyword evidence="17" id="KW-1185">Reference proteome</keyword>
<feature type="chain" id="PRO_5046882601" description="Probable periplasmic serine endoprotease DegP-like" evidence="14">
    <location>
        <begin position="28"/>
        <end position="498"/>
    </location>
</feature>
<dbReference type="InterPro" id="IPR001478">
    <property type="entry name" value="PDZ"/>
</dbReference>
<evidence type="ECO:0000259" key="15">
    <source>
        <dbReference type="PROSITE" id="PS50106"/>
    </source>
</evidence>
<dbReference type="Proteomes" id="UP000198795">
    <property type="component" value="Unassembled WGS sequence"/>
</dbReference>
<proteinExistence type="inferred from homology"/>
<comment type="catalytic activity">
    <reaction evidence="1">
        <text>Acts on substrates that are at least partially unfolded. The cleavage site P1 residue is normally between a pair of hydrophobic residues, such as Val-|-Val.</text>
        <dbReference type="EC" id="3.4.21.107"/>
    </reaction>
</comment>
<dbReference type="PRINTS" id="PR00834">
    <property type="entry name" value="PROTEASES2C"/>
</dbReference>
<name>A0A1H0MG60_9HYPH</name>
<dbReference type="GO" id="GO:0006508">
    <property type="term" value="P:proteolysis"/>
    <property type="evidence" value="ECO:0007669"/>
    <property type="project" value="UniProtKB-KW"/>
</dbReference>
<evidence type="ECO:0000256" key="4">
    <source>
        <dbReference type="ARBA" id="ARBA00013035"/>
    </source>
</evidence>
<dbReference type="SUPFAM" id="SSF50494">
    <property type="entry name" value="Trypsin-like serine proteases"/>
    <property type="match status" value="1"/>
</dbReference>
<evidence type="ECO:0000256" key="7">
    <source>
        <dbReference type="ARBA" id="ARBA00022729"/>
    </source>
</evidence>
<reference evidence="16 17" key="1">
    <citation type="submission" date="2016-10" db="EMBL/GenBank/DDBJ databases">
        <authorList>
            <person name="Varghese N."/>
            <person name="Submissions S."/>
        </authorList>
    </citation>
    <scope>NUCLEOTIDE SEQUENCE [LARGE SCALE GENOMIC DNA]</scope>
    <source>
        <strain evidence="16 17">CGMCC 1.6497</strain>
    </source>
</reference>
<dbReference type="Pfam" id="PF00595">
    <property type="entry name" value="PDZ"/>
    <property type="match status" value="1"/>
</dbReference>
<dbReference type="Gene3D" id="2.30.42.60">
    <property type="match status" value="1"/>
</dbReference>
<dbReference type="Pfam" id="PF13180">
    <property type="entry name" value="PDZ_2"/>
    <property type="match status" value="1"/>
</dbReference>
<evidence type="ECO:0000256" key="10">
    <source>
        <dbReference type="ARBA" id="ARBA00022801"/>
    </source>
</evidence>
<gene>
    <name evidence="16" type="ORF">SAMN04488061_1674</name>
</gene>
<keyword evidence="12" id="KW-0346">Stress response</keyword>
<dbReference type="SUPFAM" id="SSF50156">
    <property type="entry name" value="PDZ domain-like"/>
    <property type="match status" value="2"/>
</dbReference>
<evidence type="ECO:0000256" key="11">
    <source>
        <dbReference type="ARBA" id="ARBA00022825"/>
    </source>
</evidence>
<dbReference type="GO" id="GO:0008233">
    <property type="term" value="F:peptidase activity"/>
    <property type="evidence" value="ECO:0007669"/>
    <property type="project" value="UniProtKB-KW"/>
</dbReference>
<accession>A0A1H0MG60</accession>
<dbReference type="PROSITE" id="PS50106">
    <property type="entry name" value="PDZ"/>
    <property type="match status" value="2"/>
</dbReference>
<evidence type="ECO:0000256" key="9">
    <source>
        <dbReference type="ARBA" id="ARBA00022764"/>
    </source>
</evidence>
<evidence type="ECO:0000256" key="2">
    <source>
        <dbReference type="ARBA" id="ARBA00004418"/>
    </source>
</evidence>
<evidence type="ECO:0000256" key="13">
    <source>
        <dbReference type="ARBA" id="ARBA00032850"/>
    </source>
</evidence>
<dbReference type="EC" id="3.4.21.107" evidence="4"/>
<dbReference type="NCBIfam" id="TIGR02037">
    <property type="entry name" value="degP_htrA_DO"/>
    <property type="match status" value="1"/>
</dbReference>
<evidence type="ECO:0000313" key="17">
    <source>
        <dbReference type="Proteomes" id="UP000198795"/>
    </source>
</evidence>
<dbReference type="Gene3D" id="2.30.42.10">
    <property type="match status" value="1"/>
</dbReference>
<dbReference type="SMART" id="SM00228">
    <property type="entry name" value="PDZ"/>
    <property type="match status" value="2"/>
</dbReference>
<protein>
    <recommendedName>
        <fullName evidence="5">Probable periplasmic serine endoprotease DegP-like</fullName>
        <ecNumber evidence="4">3.4.21.107</ecNumber>
    </recommendedName>
    <alternativeName>
        <fullName evidence="13">Protease Do</fullName>
    </alternativeName>
</protein>
<keyword evidence="11" id="KW-0720">Serine protease</keyword>
<comment type="caution">
    <text evidence="16">The sequence shown here is derived from an EMBL/GenBank/DDBJ whole genome shotgun (WGS) entry which is preliminary data.</text>
</comment>
<comment type="similarity">
    <text evidence="3">Belongs to the peptidase S1C family.</text>
</comment>
<keyword evidence="10" id="KW-0378">Hydrolase</keyword>
<keyword evidence="7 14" id="KW-0732">Signal</keyword>
<dbReference type="PANTHER" id="PTHR22939:SF130">
    <property type="entry name" value="PERIPLASMIC SERINE ENDOPROTEASE DEGP-LIKE-RELATED"/>
    <property type="match status" value="1"/>
</dbReference>
<feature type="signal peptide" evidence="14">
    <location>
        <begin position="1"/>
        <end position="27"/>
    </location>
</feature>
<dbReference type="RefSeq" id="WP_090227969.1">
    <property type="nucleotide sequence ID" value="NZ_FNJC01000002.1"/>
</dbReference>
<dbReference type="InterPro" id="IPR001940">
    <property type="entry name" value="Peptidase_S1C"/>
</dbReference>
<keyword evidence="9" id="KW-0574">Periplasm</keyword>
<dbReference type="PANTHER" id="PTHR22939">
    <property type="entry name" value="SERINE PROTEASE FAMILY S1C HTRA-RELATED"/>
    <property type="match status" value="1"/>
</dbReference>
<dbReference type="Gene3D" id="2.40.10.120">
    <property type="match status" value="1"/>
</dbReference>
<evidence type="ECO:0000256" key="12">
    <source>
        <dbReference type="ARBA" id="ARBA00023016"/>
    </source>
</evidence>
<organism evidence="16 17">
    <name type="scientific">Filomicrobium insigne</name>
    <dbReference type="NCBI Taxonomy" id="418854"/>
    <lineage>
        <taxon>Bacteria</taxon>
        <taxon>Pseudomonadati</taxon>
        <taxon>Pseudomonadota</taxon>
        <taxon>Alphaproteobacteria</taxon>
        <taxon>Hyphomicrobiales</taxon>
        <taxon>Hyphomicrobiaceae</taxon>
        <taxon>Filomicrobium</taxon>
    </lineage>
</organism>
<evidence type="ECO:0000256" key="8">
    <source>
        <dbReference type="ARBA" id="ARBA00022737"/>
    </source>
</evidence>
<evidence type="ECO:0000256" key="6">
    <source>
        <dbReference type="ARBA" id="ARBA00022670"/>
    </source>
</evidence>
<dbReference type="InterPro" id="IPR011782">
    <property type="entry name" value="Pept_S1C_Do"/>
</dbReference>
<evidence type="ECO:0000256" key="14">
    <source>
        <dbReference type="SAM" id="SignalP"/>
    </source>
</evidence>
<sequence length="498" mass="52257">MRGFGFCSPLRGLMVLAVFIAALSVLAADGARRGAIAQNGPKSVAPIAGRLIDAVVNISTSQHAKGPRGVPLPKVPKGSPFEEFFDDFFNQPGADEGIERRVSSLGSGFVVDGKEGLVVTNNHVIADADEIYVNFANGSKLKVEKIVGKDTQTDLALLKVNPKTPLKDVKFGSSETLQVGDWVMAIGNPFGLGGSVTVGIISAKERDINSGPYDDYLQTDAAINKGNSGGPLFNMDGEVIGVNTAIISPTGGSIGIGFAVPSDTALNVIEQLKLYGVTRRGWLGVRIQTVADEIAEDLGVPPNKGALIAAVEPDSPAAVAGLQARDVIVSFDGKDVSTMRGLPRIVAQTRIGKTVPVEIWRQGKAMSLSVKVGQLAEETGDAGILPSGDEPSAEDGETGPILGMTLSELTDDLRSKYSVDAHVDGVIVTEVAPESVAAGKNIKPGDVIVEAGQEQVRTPREVAESVERVQASGRQALLLRIEGKRGEVRFEALPIKSR</sequence>
<keyword evidence="8" id="KW-0677">Repeat</keyword>
<dbReference type="InterPro" id="IPR009003">
    <property type="entry name" value="Peptidase_S1_PA"/>
</dbReference>
<evidence type="ECO:0000256" key="1">
    <source>
        <dbReference type="ARBA" id="ARBA00001772"/>
    </source>
</evidence>
<comment type="subcellular location">
    <subcellularLocation>
        <location evidence="2">Periplasm</location>
    </subcellularLocation>
</comment>
<dbReference type="CDD" id="cd10839">
    <property type="entry name" value="cpPDZ1_DegP-like"/>
    <property type="match status" value="1"/>
</dbReference>
<evidence type="ECO:0000256" key="5">
    <source>
        <dbReference type="ARBA" id="ARBA00013958"/>
    </source>
</evidence>
<feature type="domain" description="PDZ" evidence="15">
    <location>
        <begin position="390"/>
        <end position="484"/>
    </location>
</feature>
<dbReference type="InterPro" id="IPR036034">
    <property type="entry name" value="PDZ_sf"/>
</dbReference>
<dbReference type="Pfam" id="PF13365">
    <property type="entry name" value="Trypsin_2"/>
    <property type="match status" value="1"/>
</dbReference>
<evidence type="ECO:0000256" key="3">
    <source>
        <dbReference type="ARBA" id="ARBA00010541"/>
    </source>
</evidence>
<keyword evidence="6 16" id="KW-0645">Protease</keyword>